<dbReference type="PANTHER" id="PTHR30572">
    <property type="entry name" value="MEMBRANE COMPONENT OF TRANSPORTER-RELATED"/>
    <property type="match status" value="1"/>
</dbReference>
<keyword evidence="3 7" id="KW-0812">Transmembrane</keyword>
<comment type="caution">
    <text evidence="10">The sequence shown here is derived from an EMBL/GenBank/DDBJ whole genome shotgun (WGS) entry which is preliminary data.</text>
</comment>
<dbReference type="GO" id="GO:0022857">
    <property type="term" value="F:transmembrane transporter activity"/>
    <property type="evidence" value="ECO:0007669"/>
    <property type="project" value="TreeGrafter"/>
</dbReference>
<dbReference type="GO" id="GO:0005886">
    <property type="term" value="C:plasma membrane"/>
    <property type="evidence" value="ECO:0007669"/>
    <property type="project" value="UniProtKB-SubCell"/>
</dbReference>
<dbReference type="InterPro" id="IPR050250">
    <property type="entry name" value="Macrolide_Exporter_MacB"/>
</dbReference>
<feature type="transmembrane region" description="Helical" evidence="7">
    <location>
        <begin position="381"/>
        <end position="401"/>
    </location>
</feature>
<dbReference type="AlphaFoldDB" id="A0A7W5XX42"/>
<feature type="transmembrane region" description="Helical" evidence="7">
    <location>
        <begin position="21"/>
        <end position="44"/>
    </location>
</feature>
<protein>
    <submittedName>
        <fullName evidence="10">Putative ABC transport system permease protein</fullName>
    </submittedName>
</protein>
<feature type="transmembrane region" description="Helical" evidence="7">
    <location>
        <begin position="325"/>
        <end position="351"/>
    </location>
</feature>
<accession>A0A7W5XX42</accession>
<feature type="domain" description="MacB-like periplasmic core" evidence="9">
    <location>
        <begin position="19"/>
        <end position="231"/>
    </location>
</feature>
<dbReference type="EMBL" id="JACICA010000001">
    <property type="protein sequence ID" value="MBB3701765.1"/>
    <property type="molecule type" value="Genomic_DNA"/>
</dbReference>
<keyword evidence="4 7" id="KW-1133">Transmembrane helix</keyword>
<dbReference type="InterPro" id="IPR025857">
    <property type="entry name" value="MacB_PCD"/>
</dbReference>
<keyword evidence="2" id="KW-1003">Cell membrane</keyword>
<evidence type="ECO:0000259" key="9">
    <source>
        <dbReference type="Pfam" id="PF12704"/>
    </source>
</evidence>
<dbReference type="RefSeq" id="WP_183693788.1">
    <property type="nucleotide sequence ID" value="NZ_JACICA010000001.1"/>
</dbReference>
<dbReference type="Pfam" id="PF02687">
    <property type="entry name" value="FtsX"/>
    <property type="match status" value="1"/>
</dbReference>
<evidence type="ECO:0000256" key="3">
    <source>
        <dbReference type="ARBA" id="ARBA00022692"/>
    </source>
</evidence>
<evidence type="ECO:0000313" key="11">
    <source>
        <dbReference type="Proteomes" id="UP000541425"/>
    </source>
</evidence>
<gene>
    <name evidence="10" type="ORF">FHS60_000207</name>
</gene>
<feature type="domain" description="ABC3 transporter permease C-terminal" evidence="8">
    <location>
        <begin position="284"/>
        <end position="411"/>
    </location>
</feature>
<feature type="transmembrane region" description="Helical" evidence="7">
    <location>
        <begin position="281"/>
        <end position="305"/>
    </location>
</feature>
<keyword evidence="5 7" id="KW-0472">Membrane</keyword>
<comment type="similarity">
    <text evidence="6">Belongs to the ABC-4 integral membrane protein family.</text>
</comment>
<evidence type="ECO:0000256" key="4">
    <source>
        <dbReference type="ARBA" id="ARBA00022989"/>
    </source>
</evidence>
<evidence type="ECO:0000259" key="8">
    <source>
        <dbReference type="Pfam" id="PF02687"/>
    </source>
</evidence>
<dbReference type="PANTHER" id="PTHR30572:SF4">
    <property type="entry name" value="ABC TRANSPORTER PERMEASE YTRF"/>
    <property type="match status" value="1"/>
</dbReference>
<proteinExistence type="inferred from homology"/>
<reference evidence="10 11" key="1">
    <citation type="submission" date="2020-08" db="EMBL/GenBank/DDBJ databases">
        <title>Genomic Encyclopedia of Type Strains, Phase IV (KMG-IV): sequencing the most valuable type-strain genomes for metagenomic binning, comparative biology and taxonomic classification.</title>
        <authorList>
            <person name="Goeker M."/>
        </authorList>
    </citation>
    <scope>NUCLEOTIDE SEQUENCE [LARGE SCALE GENOMIC DNA]</scope>
    <source>
        <strain evidence="10 11">DSM 22548</strain>
    </source>
</reference>
<name>A0A7W5XX42_9BACT</name>
<dbReference type="InterPro" id="IPR003838">
    <property type="entry name" value="ABC3_permease_C"/>
</dbReference>
<organism evidence="10 11">
    <name type="scientific">Alloprevotella rava</name>
    <dbReference type="NCBI Taxonomy" id="671218"/>
    <lineage>
        <taxon>Bacteria</taxon>
        <taxon>Pseudomonadati</taxon>
        <taxon>Bacteroidota</taxon>
        <taxon>Bacteroidia</taxon>
        <taxon>Bacteroidales</taxon>
        <taxon>Prevotellaceae</taxon>
        <taxon>Alloprevotella</taxon>
    </lineage>
</organism>
<dbReference type="Proteomes" id="UP000541425">
    <property type="component" value="Unassembled WGS sequence"/>
</dbReference>
<evidence type="ECO:0000256" key="6">
    <source>
        <dbReference type="ARBA" id="ARBA00038076"/>
    </source>
</evidence>
<dbReference type="Pfam" id="PF12704">
    <property type="entry name" value="MacB_PCD"/>
    <property type="match status" value="1"/>
</dbReference>
<evidence type="ECO:0000256" key="2">
    <source>
        <dbReference type="ARBA" id="ARBA00022475"/>
    </source>
</evidence>
<evidence type="ECO:0000313" key="10">
    <source>
        <dbReference type="EMBL" id="MBB3701765.1"/>
    </source>
</evidence>
<comment type="subcellular location">
    <subcellularLocation>
        <location evidence="1">Cell membrane</location>
        <topology evidence="1">Multi-pass membrane protein</topology>
    </subcellularLocation>
</comment>
<evidence type="ECO:0000256" key="1">
    <source>
        <dbReference type="ARBA" id="ARBA00004651"/>
    </source>
</evidence>
<evidence type="ECO:0000256" key="5">
    <source>
        <dbReference type="ARBA" id="ARBA00023136"/>
    </source>
</evidence>
<sequence length="418" mass="45702">MFDDLGEIWTHLKLNKLRTALTGLSVSVGIFLLITLLGSGNGLINAFKANRGGMAMDVVKVYPGITDEAYGGWEKGREIQLDNRDIRMASGQFSDRVTEAAGQISLSGGTMSYGDRSFSASLGGYYPANEHINKLKIIYGRYINNKDMEERRKVIVLSEKTAKQFFSIVSDAIGKSLRVDGNVYVVVGIFSDEGRFGGMEGHIPFTTLQLIYKTGQKVDQLTLQTRNISDAASDSIFQRDFKKAEAGLHSFSPTDEGAIWMFNTAVGEEETDKAMGYLNTALWVIGLLTLLSGVVGISNIMLITVKERTHEFGIRKALGARSWSILRSVLLESVIITAISGYIGLVCGILMTEYLNATAGQETMTIADQTMYTFLNPTVNMTVAIEALFVLIVAGLVAGFFPAWKAVRVKPIEALNAH</sequence>
<evidence type="ECO:0000256" key="7">
    <source>
        <dbReference type="SAM" id="Phobius"/>
    </source>
</evidence>